<keyword evidence="2" id="KW-1185">Reference proteome</keyword>
<gene>
    <name evidence="1" type="ORF">RPERSI_LOCUS5016</name>
</gene>
<sequence>MGNKQACIDECVRIHTDAAKACCAVAPYNPIAFAGCMLLAGGSLTACLGLCGAILVKVENDMRDSRYACELYLSDIKYNYPPIYGTNPIDTLVLSLELAKIHLQGLIVAGYTISELESRKFWKLEKGKSLSERINELKNNKDISQDYKDKILMIMKENFGKIPVKNVEVVENSAFNTLATKNFSGLSIQENDRIFKGEGFVSISMSEKIKISAKPIVTPNGCEEIYAAAMSACYTIA</sequence>
<dbReference type="Proteomes" id="UP000789920">
    <property type="component" value="Unassembled WGS sequence"/>
</dbReference>
<comment type="caution">
    <text evidence="1">The sequence shown here is derived from an EMBL/GenBank/DDBJ whole genome shotgun (WGS) entry which is preliminary data.</text>
</comment>
<evidence type="ECO:0000313" key="2">
    <source>
        <dbReference type="Proteomes" id="UP000789920"/>
    </source>
</evidence>
<accession>A0ACA9MED2</accession>
<name>A0ACA9MED2_9GLOM</name>
<reference evidence="1" key="1">
    <citation type="submission" date="2021-06" db="EMBL/GenBank/DDBJ databases">
        <authorList>
            <person name="Kallberg Y."/>
            <person name="Tangrot J."/>
            <person name="Rosling A."/>
        </authorList>
    </citation>
    <scope>NUCLEOTIDE SEQUENCE</scope>
    <source>
        <strain evidence="1">MA461A</strain>
    </source>
</reference>
<evidence type="ECO:0000313" key="1">
    <source>
        <dbReference type="EMBL" id="CAG8577909.1"/>
    </source>
</evidence>
<dbReference type="EMBL" id="CAJVQC010007351">
    <property type="protein sequence ID" value="CAG8577909.1"/>
    <property type="molecule type" value="Genomic_DNA"/>
</dbReference>
<organism evidence="1 2">
    <name type="scientific">Racocetra persica</name>
    <dbReference type="NCBI Taxonomy" id="160502"/>
    <lineage>
        <taxon>Eukaryota</taxon>
        <taxon>Fungi</taxon>
        <taxon>Fungi incertae sedis</taxon>
        <taxon>Mucoromycota</taxon>
        <taxon>Glomeromycotina</taxon>
        <taxon>Glomeromycetes</taxon>
        <taxon>Diversisporales</taxon>
        <taxon>Gigasporaceae</taxon>
        <taxon>Racocetra</taxon>
    </lineage>
</organism>
<protein>
    <submittedName>
        <fullName evidence="1">23353_t:CDS:1</fullName>
    </submittedName>
</protein>
<proteinExistence type="predicted"/>